<keyword evidence="14" id="KW-1185">Reference proteome</keyword>
<dbReference type="RefSeq" id="WP_221597872.1">
    <property type="nucleotide sequence ID" value="NZ_JAIGNQ010000002.1"/>
</dbReference>
<evidence type="ECO:0000313" key="14">
    <source>
        <dbReference type="Proteomes" id="UP000776651"/>
    </source>
</evidence>
<gene>
    <name evidence="13" type="ORF">K3177_08340</name>
</gene>
<dbReference type="Gene3D" id="2.170.130.10">
    <property type="entry name" value="TonB-dependent receptor, plug domain"/>
    <property type="match status" value="1"/>
</dbReference>
<keyword evidence="13" id="KW-0675">Receptor</keyword>
<evidence type="ECO:0000256" key="2">
    <source>
        <dbReference type="ARBA" id="ARBA00022448"/>
    </source>
</evidence>
<organism evidence="13 14">
    <name type="scientific">Qipengyuania pacifica</name>
    <dbReference type="NCBI Taxonomy" id="2860199"/>
    <lineage>
        <taxon>Bacteria</taxon>
        <taxon>Pseudomonadati</taxon>
        <taxon>Pseudomonadota</taxon>
        <taxon>Alphaproteobacteria</taxon>
        <taxon>Sphingomonadales</taxon>
        <taxon>Erythrobacteraceae</taxon>
        <taxon>Qipengyuania</taxon>
    </lineage>
</organism>
<dbReference type="PROSITE" id="PS52016">
    <property type="entry name" value="TONB_DEPENDENT_REC_3"/>
    <property type="match status" value="1"/>
</dbReference>
<comment type="caution">
    <text evidence="13">The sequence shown here is derived from an EMBL/GenBank/DDBJ whole genome shotgun (WGS) entry which is preliminary data.</text>
</comment>
<dbReference type="InterPro" id="IPR039426">
    <property type="entry name" value="TonB-dep_rcpt-like"/>
</dbReference>
<evidence type="ECO:0000256" key="4">
    <source>
        <dbReference type="ARBA" id="ARBA00022692"/>
    </source>
</evidence>
<comment type="subcellular location">
    <subcellularLocation>
        <location evidence="1 8">Cell outer membrane</location>
        <topology evidence="1 8">Multi-pass membrane protein</topology>
    </subcellularLocation>
</comment>
<keyword evidence="5 9" id="KW-0798">TonB box</keyword>
<feature type="signal peptide" evidence="10">
    <location>
        <begin position="1"/>
        <end position="31"/>
    </location>
</feature>
<evidence type="ECO:0000256" key="7">
    <source>
        <dbReference type="ARBA" id="ARBA00023237"/>
    </source>
</evidence>
<dbReference type="PANTHER" id="PTHR47234">
    <property type="match status" value="1"/>
</dbReference>
<feature type="chain" id="PRO_5046938059" evidence="10">
    <location>
        <begin position="32"/>
        <end position="1061"/>
    </location>
</feature>
<dbReference type="EMBL" id="JAIGNQ010000002">
    <property type="protein sequence ID" value="MBX7488522.1"/>
    <property type="molecule type" value="Genomic_DNA"/>
</dbReference>
<keyword evidence="6 8" id="KW-0472">Membrane</keyword>
<accession>A0ABS7JJF1</accession>
<evidence type="ECO:0000313" key="13">
    <source>
        <dbReference type="EMBL" id="MBX7488522.1"/>
    </source>
</evidence>
<dbReference type="InterPro" id="IPR012910">
    <property type="entry name" value="Plug_dom"/>
</dbReference>
<keyword evidence="4 8" id="KW-0812">Transmembrane</keyword>
<feature type="domain" description="TonB-dependent receptor-like beta-barrel" evidence="11">
    <location>
        <begin position="433"/>
        <end position="1028"/>
    </location>
</feature>
<evidence type="ECO:0000256" key="10">
    <source>
        <dbReference type="SAM" id="SignalP"/>
    </source>
</evidence>
<evidence type="ECO:0000259" key="12">
    <source>
        <dbReference type="Pfam" id="PF07715"/>
    </source>
</evidence>
<reference evidence="13 14" key="1">
    <citation type="submission" date="2021-08" db="EMBL/GenBank/DDBJ databases">
        <title>Comparative Genomics Analysis of the Genus Qipengyuania Reveals Extensive Genetic Diversity and Metabolic Versatility, Including the Description of Fifteen Novel Species.</title>
        <authorList>
            <person name="Liu Y."/>
        </authorList>
    </citation>
    <scope>NUCLEOTIDE SEQUENCE [LARGE SCALE GENOMIC DNA]</scope>
    <source>
        <strain evidence="13 14">GH25</strain>
    </source>
</reference>
<keyword evidence="10" id="KW-0732">Signal</keyword>
<comment type="similarity">
    <text evidence="8 9">Belongs to the TonB-dependent receptor family.</text>
</comment>
<dbReference type="Proteomes" id="UP000776651">
    <property type="component" value="Unassembled WGS sequence"/>
</dbReference>
<dbReference type="SUPFAM" id="SSF56935">
    <property type="entry name" value="Porins"/>
    <property type="match status" value="1"/>
</dbReference>
<dbReference type="PANTHER" id="PTHR47234:SF2">
    <property type="entry name" value="TONB-DEPENDENT RECEPTOR"/>
    <property type="match status" value="1"/>
</dbReference>
<evidence type="ECO:0000259" key="11">
    <source>
        <dbReference type="Pfam" id="PF00593"/>
    </source>
</evidence>
<dbReference type="Pfam" id="PF00593">
    <property type="entry name" value="TonB_dep_Rec_b-barrel"/>
    <property type="match status" value="1"/>
</dbReference>
<name>A0ABS7JJF1_9SPHN</name>
<evidence type="ECO:0000256" key="8">
    <source>
        <dbReference type="PROSITE-ProRule" id="PRU01360"/>
    </source>
</evidence>
<dbReference type="Gene3D" id="2.40.170.20">
    <property type="entry name" value="TonB-dependent receptor, beta-barrel domain"/>
    <property type="match status" value="1"/>
</dbReference>
<proteinExistence type="inferred from homology"/>
<protein>
    <submittedName>
        <fullName evidence="13">TonB-dependent receptor</fullName>
    </submittedName>
</protein>
<keyword evidence="3 8" id="KW-1134">Transmembrane beta strand</keyword>
<keyword evidence="2 8" id="KW-0813">Transport</keyword>
<evidence type="ECO:0000256" key="1">
    <source>
        <dbReference type="ARBA" id="ARBA00004571"/>
    </source>
</evidence>
<evidence type="ECO:0000256" key="3">
    <source>
        <dbReference type="ARBA" id="ARBA00022452"/>
    </source>
</evidence>
<evidence type="ECO:0000256" key="5">
    <source>
        <dbReference type="ARBA" id="ARBA00023077"/>
    </source>
</evidence>
<evidence type="ECO:0000256" key="6">
    <source>
        <dbReference type="ARBA" id="ARBA00023136"/>
    </source>
</evidence>
<dbReference type="InterPro" id="IPR036942">
    <property type="entry name" value="Beta-barrel_TonB_sf"/>
</dbReference>
<dbReference type="InterPro" id="IPR037066">
    <property type="entry name" value="Plug_dom_sf"/>
</dbReference>
<dbReference type="InterPro" id="IPR000531">
    <property type="entry name" value="Beta-barrel_TonB"/>
</dbReference>
<evidence type="ECO:0000256" key="9">
    <source>
        <dbReference type="RuleBase" id="RU003357"/>
    </source>
</evidence>
<dbReference type="Pfam" id="PF07715">
    <property type="entry name" value="Plug"/>
    <property type="match status" value="1"/>
</dbReference>
<feature type="domain" description="TonB-dependent receptor plug" evidence="12">
    <location>
        <begin position="69"/>
        <end position="183"/>
    </location>
</feature>
<sequence length="1061" mass="114489">MKKTFSAFGGRAALFSSAGLAALAFASPVLAQDTDTDPSDDVLEEQAEDAAPAGDMILVTGSRISRPNLDSPVPVTSVNVGELTNQGELSLGDALNDLPSLRTTYSQGNSTRFIGTAGLNLLDLRGLGVSRTLVLVNGKRHVTTLPGDYLVDTNTIPVDLLERVDIVTGGNSAVYGSDAVAGVVNFVLKRDFEGLSLRGQAGISERGDRAGRFIAGVYGKNFGDGRGNISVAAEYAKTDPLFFNQRDELTGAYSGRCQYNLVEPTAGEPFGTDGITDNGELCGVRNNSISDGGTLGVFADRSALRFDRNGNIFRDVPDDPLGSYTGNVIGGTGSTLRNTGQLAAGLERYNINLLAHYDVSDAFRPFVEAKYVHVEALQEGQPSFFQGSLKNLANTQEQFDAIQNLRCDNPFLNPQAFGQLTAVGFCGATPDGRTFNISRFNVDFGGRGELQTRETYRIVGGVEGTFNGDWNYELSLNYGRFESNLNSLNNLVLFDTQGNLDGFLLAIDARRNAAGQIVCGVNADADPTNDRPDCVPINVFGNGAPSREALDFVNTTTTREERAEQFVALASVAGDLSQLFELPGGPVGFAIGAEYREETAYSAYDELVQSGGTFLNAIQPFAPPKFTVKEAFGELNIPVLANMPFADELTFSAAGRVSDYNTNVGTTFSYNLNGYYAPIPDIRFRASYATSVRAPTQSDLFSTPSENFAQLADPCDSQNITNNPNRAANCAAAGVPTTVNQAVFEACNGTAFNGAVGTPFQNCLARSASTGYLSGGNPELTEEKGKSLTLGVIFQPRFVPGLTFTVDYYDIEIENQIAVLGAQTILNNCYDNPNGVNNVFCATVQRDPATGLFIEPAVLSSGINFASRETRGIDFDLQYAHTFDNNHRLTLRAIATHLLDLNFYEDPTDGEVPNRVKSELGDPAWAASFNANYDFGPVDLTWSVRFLDKMTKSAYENAFPYTGRCPTSGVTGFTERACTPGELTTLDPANVDQFDDPYFPNRFYHNVRVNFTVDEERAFNMYVGVDNLFDTKPPFGQLGVGAGDPYDTFGRYFYAGARIDF</sequence>
<keyword evidence="7 8" id="KW-0998">Cell outer membrane</keyword>